<dbReference type="Pfam" id="PF10318">
    <property type="entry name" value="7TM_GPCR_Srh"/>
    <property type="match status" value="1"/>
</dbReference>
<gene>
    <name evidence="2" type="primary">Cnig_chr_V.g17311</name>
    <name evidence="2" type="ORF">B9Z55_017311</name>
</gene>
<accession>A0A2G5T950</accession>
<dbReference type="Proteomes" id="UP000230233">
    <property type="component" value="Chromosome V"/>
</dbReference>
<dbReference type="InterPro" id="IPR019422">
    <property type="entry name" value="7TM_GPCR_serpentine_rcpt_Srh"/>
</dbReference>
<feature type="transmembrane region" description="Helical" evidence="1">
    <location>
        <begin position="133"/>
        <end position="151"/>
    </location>
</feature>
<keyword evidence="1" id="KW-0472">Membrane</keyword>
<reference evidence="3" key="1">
    <citation type="submission" date="2017-10" db="EMBL/GenBank/DDBJ databases">
        <title>Rapid genome shrinkage in a self-fertile nematode reveals novel sperm competition proteins.</title>
        <authorList>
            <person name="Yin D."/>
            <person name="Schwarz E.M."/>
            <person name="Thomas C.G."/>
            <person name="Felde R.L."/>
            <person name="Korf I.F."/>
            <person name="Cutter A.D."/>
            <person name="Schartner C.M."/>
            <person name="Ralston E.J."/>
            <person name="Meyer B.J."/>
            <person name="Haag E.S."/>
        </authorList>
    </citation>
    <scope>NUCLEOTIDE SEQUENCE [LARGE SCALE GENOMIC DNA]</scope>
    <source>
        <strain evidence="3">JU1422</strain>
    </source>
</reference>
<protein>
    <recommendedName>
        <fullName evidence="4">Serpentine Receptor, class H</fullName>
    </recommendedName>
</protein>
<keyword evidence="1" id="KW-0812">Transmembrane</keyword>
<sequence>MNCSYFCTPEFSSQVLGFFAFPELPINFLGAYTILFKTPTCMKSVKWNMFNLHFWNMALDIFFTILVRPFPLFPAVAFLPTGVLSGFGVPSNLQVISSLVILMMVCVTVISIMENRYYCLFSRNSCWKSSRQFFMLFNYAIVIGCILFPTFQSSPSAEVLQKMFPEIPIFMYSPSLFIFNTDRFYTSLSMFFAGFLIISETAVFCGLIIWNMWKHHENISRKAFELQKKFLMALAIQISVPFIVLAGPATYNCFSILTRYYNPVANNVVLITVSTHGWISAIVMLTIHEPYRNFCFGWIKRSKVAGRQATISAIF</sequence>
<dbReference type="AlphaFoldDB" id="A0A2G5T950"/>
<dbReference type="PANTHER" id="PTHR22941">
    <property type="entry name" value="SERPENTINE RECEPTOR"/>
    <property type="match status" value="1"/>
</dbReference>
<evidence type="ECO:0000313" key="2">
    <source>
        <dbReference type="EMBL" id="PIC23699.1"/>
    </source>
</evidence>
<dbReference type="InterPro" id="IPR053220">
    <property type="entry name" value="Nematode_rcpt-like_serp_H"/>
</dbReference>
<evidence type="ECO:0000313" key="3">
    <source>
        <dbReference type="Proteomes" id="UP000230233"/>
    </source>
</evidence>
<proteinExistence type="predicted"/>
<keyword evidence="3" id="KW-1185">Reference proteome</keyword>
<organism evidence="2 3">
    <name type="scientific">Caenorhabditis nigoni</name>
    <dbReference type="NCBI Taxonomy" id="1611254"/>
    <lineage>
        <taxon>Eukaryota</taxon>
        <taxon>Metazoa</taxon>
        <taxon>Ecdysozoa</taxon>
        <taxon>Nematoda</taxon>
        <taxon>Chromadorea</taxon>
        <taxon>Rhabditida</taxon>
        <taxon>Rhabditina</taxon>
        <taxon>Rhabditomorpha</taxon>
        <taxon>Rhabditoidea</taxon>
        <taxon>Rhabditidae</taxon>
        <taxon>Peloderinae</taxon>
        <taxon>Caenorhabditis</taxon>
    </lineage>
</organism>
<feature type="transmembrane region" description="Helical" evidence="1">
    <location>
        <begin position="57"/>
        <end position="79"/>
    </location>
</feature>
<dbReference type="PANTHER" id="PTHR22941:SF303">
    <property type="entry name" value="SERPENTINE RECEPTOR, CLASS H"/>
    <property type="match status" value="1"/>
</dbReference>
<feature type="transmembrane region" description="Helical" evidence="1">
    <location>
        <begin position="268"/>
        <end position="287"/>
    </location>
</feature>
<feature type="transmembrane region" description="Helical" evidence="1">
    <location>
        <begin position="184"/>
        <end position="210"/>
    </location>
</feature>
<dbReference type="OrthoDB" id="5854902at2759"/>
<keyword evidence="1" id="KW-1133">Transmembrane helix</keyword>
<dbReference type="STRING" id="1611254.A0A2G5T950"/>
<feature type="transmembrane region" description="Helical" evidence="1">
    <location>
        <begin position="230"/>
        <end position="248"/>
    </location>
</feature>
<feature type="transmembrane region" description="Helical" evidence="1">
    <location>
        <begin position="15"/>
        <end position="36"/>
    </location>
</feature>
<evidence type="ECO:0008006" key="4">
    <source>
        <dbReference type="Google" id="ProtNLM"/>
    </source>
</evidence>
<comment type="caution">
    <text evidence="2">The sequence shown here is derived from an EMBL/GenBank/DDBJ whole genome shotgun (WGS) entry which is preliminary data.</text>
</comment>
<evidence type="ECO:0000256" key="1">
    <source>
        <dbReference type="SAM" id="Phobius"/>
    </source>
</evidence>
<dbReference type="EMBL" id="PDUG01000005">
    <property type="protein sequence ID" value="PIC23699.1"/>
    <property type="molecule type" value="Genomic_DNA"/>
</dbReference>
<feature type="transmembrane region" description="Helical" evidence="1">
    <location>
        <begin position="91"/>
        <end position="112"/>
    </location>
</feature>
<name>A0A2G5T950_9PELO</name>